<proteinExistence type="predicted"/>
<sequence>MRLNLALILLVAAVPVATSVALEQAVPHAGQPAAAASADATAEALYQQHCQRCHGQDRLGGAGPALLPESLARIKPEEARSVIRDGRPASQMAAYKTLLDEAQIAALSDYLYRPAAVPPTWSDADIRASHRPLADLASLPDTPQHDADPLNLFVVVEAGDHHVTILDGDRFEPLARFASHFALHGGPKFSPDGRFVYFASRDGWVSQYDLHNLRMVAEVRAGLNTRNLAVSNDGRWVLVGNYLPGNLVLLDARDLSLRQVIPAQAADGTPSRVSAVYTAPPRGSFVVALKDVREVWELSYAGSSDDSPPLEPRRIAARDFLDDFSFTPDYRQLLATSRQAHGGQVIDLDSGEAITDIPLPGMPHLGSGIYWKRNGEWVFATPNVSQGLISVLDPKTWTLIKEIPTEGPGFFMRSHANSRYAWTDVFFGPNNDAVHLIDKQSLSIAKTLRPMPGKNAAHVEFSRDGKYLLLSVWDRDGALIVYDSLTLEEVKRIPMNKPSGKYNVGNKIEFAEGTSH</sequence>
<feature type="chain" id="PRO_5015543936" evidence="5">
    <location>
        <begin position="22"/>
        <end position="516"/>
    </location>
</feature>
<dbReference type="Gene3D" id="1.10.760.10">
    <property type="entry name" value="Cytochrome c-like domain"/>
    <property type="match status" value="1"/>
</dbReference>
<dbReference type="SUPFAM" id="SSF51004">
    <property type="entry name" value="C-terminal (heme d1) domain of cytochrome cd1-nitrite reductase"/>
    <property type="match status" value="1"/>
</dbReference>
<dbReference type="InterPro" id="IPR003143">
    <property type="entry name" value="Cyt_cd1_C_sf"/>
</dbReference>
<dbReference type="PANTHER" id="PTHR47197">
    <property type="entry name" value="PROTEIN NIRF"/>
    <property type="match status" value="1"/>
</dbReference>
<accession>A0A2T5P9U2</accession>
<dbReference type="Gene3D" id="2.140.10.20">
    <property type="entry name" value="C-terminal (heme d1) domain of cytochrome cd1-nitrite reductase"/>
    <property type="match status" value="1"/>
</dbReference>
<dbReference type="OrthoDB" id="5290932at2"/>
<dbReference type="PROSITE" id="PS51007">
    <property type="entry name" value="CYTC"/>
    <property type="match status" value="1"/>
</dbReference>
<evidence type="ECO:0000256" key="3">
    <source>
        <dbReference type="ARBA" id="ARBA00023004"/>
    </source>
</evidence>
<keyword evidence="8" id="KW-1185">Reference proteome</keyword>
<evidence type="ECO:0000256" key="2">
    <source>
        <dbReference type="ARBA" id="ARBA00022723"/>
    </source>
</evidence>
<dbReference type="InterPro" id="IPR011048">
    <property type="entry name" value="Haem_d1_sf"/>
</dbReference>
<reference evidence="7 8" key="1">
    <citation type="submission" date="2018-04" db="EMBL/GenBank/DDBJ databases">
        <title>Pseudomonas sp. nov., isolated from mangrove soil.</title>
        <authorList>
            <person name="Chen C."/>
        </authorList>
    </citation>
    <scope>NUCLEOTIDE SEQUENCE [LARGE SCALE GENOMIC DNA]</scope>
    <source>
        <strain evidence="7 8">TC-11</strain>
    </source>
</reference>
<name>A0A2T5P9U2_9PSED</name>
<comment type="caution">
    <text evidence="7">The sequence shown here is derived from an EMBL/GenBank/DDBJ whole genome shotgun (WGS) entry which is preliminary data.</text>
</comment>
<dbReference type="InterPro" id="IPR036909">
    <property type="entry name" value="Cyt_c-like_dom_sf"/>
</dbReference>
<gene>
    <name evidence="7" type="ORF">DBO85_10255</name>
</gene>
<dbReference type="GO" id="GO:0046872">
    <property type="term" value="F:metal ion binding"/>
    <property type="evidence" value="ECO:0007669"/>
    <property type="project" value="UniProtKB-KW"/>
</dbReference>
<dbReference type="CDD" id="cd20777">
    <property type="entry name" value="8prop_heme-binding_NirN"/>
    <property type="match status" value="1"/>
</dbReference>
<protein>
    <submittedName>
        <fullName evidence="7">Cytochrome C oxidase Cbb3</fullName>
    </submittedName>
</protein>
<dbReference type="Pfam" id="PF13442">
    <property type="entry name" value="Cytochrome_CBB3"/>
    <property type="match status" value="1"/>
</dbReference>
<evidence type="ECO:0000313" key="7">
    <source>
        <dbReference type="EMBL" id="PTU74461.1"/>
    </source>
</evidence>
<keyword evidence="1 4" id="KW-0349">Heme</keyword>
<dbReference type="AlphaFoldDB" id="A0A2T5P9U2"/>
<dbReference type="RefSeq" id="WP_108107158.1">
    <property type="nucleotide sequence ID" value="NZ_QASN01000017.1"/>
</dbReference>
<keyword evidence="5" id="KW-0732">Signal</keyword>
<keyword evidence="3 4" id="KW-0408">Iron</keyword>
<evidence type="ECO:0000256" key="1">
    <source>
        <dbReference type="ARBA" id="ARBA00022617"/>
    </source>
</evidence>
<dbReference type="SUPFAM" id="SSF46626">
    <property type="entry name" value="Cytochrome c"/>
    <property type="match status" value="1"/>
</dbReference>
<dbReference type="EMBL" id="QASN01000017">
    <property type="protein sequence ID" value="PTU74461.1"/>
    <property type="molecule type" value="Genomic_DNA"/>
</dbReference>
<evidence type="ECO:0000256" key="4">
    <source>
        <dbReference type="PROSITE-ProRule" id="PRU00433"/>
    </source>
</evidence>
<dbReference type="Proteomes" id="UP000244064">
    <property type="component" value="Unassembled WGS sequence"/>
</dbReference>
<evidence type="ECO:0000259" key="6">
    <source>
        <dbReference type="PROSITE" id="PS51007"/>
    </source>
</evidence>
<feature type="domain" description="Cytochrome c" evidence="6">
    <location>
        <begin position="37"/>
        <end position="115"/>
    </location>
</feature>
<keyword evidence="2 4" id="KW-0479">Metal-binding</keyword>
<dbReference type="InterPro" id="IPR009056">
    <property type="entry name" value="Cyt_c-like_dom"/>
</dbReference>
<evidence type="ECO:0000256" key="5">
    <source>
        <dbReference type="SAM" id="SignalP"/>
    </source>
</evidence>
<organism evidence="7 8">
    <name type="scientific">Pseudomonas mangrovi</name>
    <dbReference type="NCBI Taxonomy" id="2161748"/>
    <lineage>
        <taxon>Bacteria</taxon>
        <taxon>Pseudomonadati</taxon>
        <taxon>Pseudomonadota</taxon>
        <taxon>Gammaproteobacteria</taxon>
        <taxon>Pseudomonadales</taxon>
        <taxon>Pseudomonadaceae</taxon>
        <taxon>Pseudomonas</taxon>
    </lineage>
</organism>
<dbReference type="GO" id="GO:0020037">
    <property type="term" value="F:heme binding"/>
    <property type="evidence" value="ECO:0007669"/>
    <property type="project" value="InterPro"/>
</dbReference>
<dbReference type="Pfam" id="PF02239">
    <property type="entry name" value="Cytochrom_D1"/>
    <property type="match status" value="1"/>
</dbReference>
<evidence type="ECO:0000313" key="8">
    <source>
        <dbReference type="Proteomes" id="UP000244064"/>
    </source>
</evidence>
<dbReference type="GO" id="GO:0009055">
    <property type="term" value="F:electron transfer activity"/>
    <property type="evidence" value="ECO:0007669"/>
    <property type="project" value="InterPro"/>
</dbReference>
<dbReference type="PANTHER" id="PTHR47197:SF3">
    <property type="entry name" value="DIHYDRO-HEME D1 DEHYDROGENASE"/>
    <property type="match status" value="1"/>
</dbReference>
<feature type="signal peptide" evidence="5">
    <location>
        <begin position="1"/>
        <end position="21"/>
    </location>
</feature>
<dbReference type="InterPro" id="IPR051200">
    <property type="entry name" value="Host-pathogen_enzymatic-act"/>
</dbReference>